<evidence type="ECO:0000313" key="2">
    <source>
        <dbReference type="Proteomes" id="UP001516400"/>
    </source>
</evidence>
<proteinExistence type="predicted"/>
<evidence type="ECO:0000313" key="1">
    <source>
        <dbReference type="EMBL" id="KAL3269277.1"/>
    </source>
</evidence>
<organism evidence="1 2">
    <name type="scientific">Cryptolaemus montrouzieri</name>
    <dbReference type="NCBI Taxonomy" id="559131"/>
    <lineage>
        <taxon>Eukaryota</taxon>
        <taxon>Metazoa</taxon>
        <taxon>Ecdysozoa</taxon>
        <taxon>Arthropoda</taxon>
        <taxon>Hexapoda</taxon>
        <taxon>Insecta</taxon>
        <taxon>Pterygota</taxon>
        <taxon>Neoptera</taxon>
        <taxon>Endopterygota</taxon>
        <taxon>Coleoptera</taxon>
        <taxon>Polyphaga</taxon>
        <taxon>Cucujiformia</taxon>
        <taxon>Coccinelloidea</taxon>
        <taxon>Coccinellidae</taxon>
        <taxon>Scymninae</taxon>
        <taxon>Scymnini</taxon>
        <taxon>Cryptolaemus</taxon>
    </lineage>
</organism>
<comment type="caution">
    <text evidence="1">The sequence shown here is derived from an EMBL/GenBank/DDBJ whole genome shotgun (WGS) entry which is preliminary data.</text>
</comment>
<reference evidence="1 2" key="1">
    <citation type="journal article" date="2021" name="BMC Biol.">
        <title>Horizontally acquired antibacterial genes associated with adaptive radiation of ladybird beetles.</title>
        <authorList>
            <person name="Li H.S."/>
            <person name="Tang X.F."/>
            <person name="Huang Y.H."/>
            <person name="Xu Z.Y."/>
            <person name="Chen M.L."/>
            <person name="Du X.Y."/>
            <person name="Qiu B.Y."/>
            <person name="Chen P.T."/>
            <person name="Zhang W."/>
            <person name="Slipinski A."/>
            <person name="Escalona H.E."/>
            <person name="Waterhouse R.M."/>
            <person name="Zwick A."/>
            <person name="Pang H."/>
        </authorList>
    </citation>
    <scope>NUCLEOTIDE SEQUENCE [LARGE SCALE GENOMIC DNA]</scope>
    <source>
        <strain evidence="1">SYSU2018</strain>
    </source>
</reference>
<accession>A0ABD2MSS0</accession>
<keyword evidence="2" id="KW-1185">Reference proteome</keyword>
<gene>
    <name evidence="1" type="ORF">HHI36_008355</name>
</gene>
<dbReference type="Proteomes" id="UP001516400">
    <property type="component" value="Unassembled WGS sequence"/>
</dbReference>
<dbReference type="EMBL" id="JABFTP020000021">
    <property type="protein sequence ID" value="KAL3269277.1"/>
    <property type="molecule type" value="Genomic_DNA"/>
</dbReference>
<name>A0ABD2MSS0_9CUCU</name>
<protein>
    <submittedName>
        <fullName evidence="1">Uncharacterized protein</fullName>
    </submittedName>
</protein>
<sequence>LQISVRSDQQMQASHQTLVLEVLVPDVVENTPSYESDDPEEVPLSVLKTKSSAKQANEEIKSFGLEN</sequence>
<feature type="non-terminal residue" evidence="1">
    <location>
        <position position="1"/>
    </location>
</feature>
<dbReference type="AlphaFoldDB" id="A0ABD2MSS0"/>